<accession>A0A226EZD5</accession>
<dbReference type="OrthoDB" id="10021598at2759"/>
<feature type="region of interest" description="Disordered" evidence="1">
    <location>
        <begin position="459"/>
        <end position="480"/>
    </location>
</feature>
<dbReference type="STRING" id="158441.A0A226EZD5"/>
<feature type="compositionally biased region" description="Basic residues" evidence="1">
    <location>
        <begin position="209"/>
        <end position="222"/>
    </location>
</feature>
<reference evidence="2 3" key="1">
    <citation type="submission" date="2015-12" db="EMBL/GenBank/DDBJ databases">
        <title>The genome of Folsomia candida.</title>
        <authorList>
            <person name="Faddeeva A."/>
            <person name="Derks M.F."/>
            <person name="Anvar Y."/>
            <person name="Smit S."/>
            <person name="Van Straalen N."/>
            <person name="Roelofs D."/>
        </authorList>
    </citation>
    <scope>NUCLEOTIDE SEQUENCE [LARGE SCALE GENOMIC DNA]</scope>
    <source>
        <strain evidence="2 3">VU population</strain>
        <tissue evidence="2">Whole body</tissue>
    </source>
</reference>
<feature type="compositionally biased region" description="Basic residues" evidence="1">
    <location>
        <begin position="585"/>
        <end position="598"/>
    </location>
</feature>
<evidence type="ECO:0000313" key="3">
    <source>
        <dbReference type="Proteomes" id="UP000198287"/>
    </source>
</evidence>
<feature type="region of interest" description="Disordered" evidence="1">
    <location>
        <begin position="496"/>
        <end position="519"/>
    </location>
</feature>
<proteinExistence type="predicted"/>
<feature type="region of interest" description="Disordered" evidence="1">
    <location>
        <begin position="108"/>
        <end position="134"/>
    </location>
</feature>
<keyword evidence="3" id="KW-1185">Reference proteome</keyword>
<organism evidence="2 3">
    <name type="scientific">Folsomia candida</name>
    <name type="common">Springtail</name>
    <dbReference type="NCBI Taxonomy" id="158441"/>
    <lineage>
        <taxon>Eukaryota</taxon>
        <taxon>Metazoa</taxon>
        <taxon>Ecdysozoa</taxon>
        <taxon>Arthropoda</taxon>
        <taxon>Hexapoda</taxon>
        <taxon>Collembola</taxon>
        <taxon>Entomobryomorpha</taxon>
        <taxon>Isotomoidea</taxon>
        <taxon>Isotomidae</taxon>
        <taxon>Proisotominae</taxon>
        <taxon>Folsomia</taxon>
    </lineage>
</organism>
<feature type="region of interest" description="Disordered" evidence="1">
    <location>
        <begin position="555"/>
        <end position="631"/>
    </location>
</feature>
<feature type="region of interest" description="Disordered" evidence="1">
    <location>
        <begin position="202"/>
        <end position="233"/>
    </location>
</feature>
<dbReference type="PANTHER" id="PTHR36696:SF1">
    <property type="entry name" value="EF-HAND DOMAIN-CONTAINING PROTEIN"/>
    <property type="match status" value="1"/>
</dbReference>
<evidence type="ECO:0000313" key="2">
    <source>
        <dbReference type="EMBL" id="OXA62484.1"/>
    </source>
</evidence>
<comment type="caution">
    <text evidence="2">The sequence shown here is derived from an EMBL/GenBank/DDBJ whole genome shotgun (WGS) entry which is preliminary data.</text>
</comment>
<feature type="compositionally biased region" description="Polar residues" evidence="1">
    <location>
        <begin position="564"/>
        <end position="584"/>
    </location>
</feature>
<sequence>MFSSSGLLPTVGTKGHRVHARRSHKHSRRKGTVQKLTECIGKAMNLGFRYDPGVDSGGDPDLYGYACSSRCKHPIHLDKGGRSGSRGKSEDLIPEHLYRKYTETDSRPLTPDLVRRSVSLPRGKSLSEERSRRCLTPEPETRQCEFHHRRVLILDLRRVKSVDMIGRQGSRTPGTSIDSTGDDTTTDAALFQFSPRNLSVSRSITPKTPKLRGKGGKKKRAKERSSSPITYERSTSPKILEGPVLTVLSKSGLSVAYQVMDPAISLDPDVPLPADFVTFVRRNYERIEEIERKVEQFKNSWKNNAGSFKYLFHNLRYQQVFDSVESTFSEGDVKKVITAKVTPRRRRLPRFLLGLGGDEASSGGDESGDDNDDNFGRNDYVRRLLLISDRKDGQVDPETEYLTSVGKSYPLVRLDHGAGGGEVISRSRSATQLVTNMTTKAVSSGEFVIEGIHVSMTERNCGGGGSEKGSRTFDLSSGGSPSPNIIFPLPTSPSTKLAGNKGHDVSRRPQKHTNVQRNGKIETTFNFTPQLQPQLTLPPLHSSVLTLLGGLRSKPSQRGDFMTNHLQGHQGQGTISANPDQTGTTKHKKLRRHGRTRNKNGPATSDQNETASKNRAGSEEVKKVEDPNETQVSTIAAASASTALLEVDADDQAKSPTSPLPFPGDEGLENFIQNMKNFRQSRQALYSVLDDYLSGKVWSPQEMDALDTQIDGISQEFRKLETKFQTQSINLKESTWLSFPRTWSRNSATFFAPNDTKALREMKPLDYLKKYVTVSGPRKHLYSLIFQRYRTMENPTKDWIWIKTLQAAVSEVLGRPFSGDEMVQLCHYYLGEDDWERPISEAEFTGTCAFCERIYAVYSLEDNSECHTCYKTPSRFRHGCHSDQKDHLETADLAYLHTKLRDGLVPPALTHLLLALANQK</sequence>
<feature type="compositionally biased region" description="Polar residues" evidence="1">
    <location>
        <begin position="599"/>
        <end position="615"/>
    </location>
</feature>
<gene>
    <name evidence="2" type="ORF">Fcan01_03787</name>
</gene>
<dbReference type="EMBL" id="LNIX01000001">
    <property type="protein sequence ID" value="OXA62484.1"/>
    <property type="molecule type" value="Genomic_DNA"/>
</dbReference>
<feature type="compositionally biased region" description="Basic and acidic residues" evidence="1">
    <location>
        <begin position="616"/>
        <end position="626"/>
    </location>
</feature>
<feature type="region of interest" description="Disordered" evidence="1">
    <location>
        <begin position="1"/>
        <end position="34"/>
    </location>
</feature>
<name>A0A226EZD5_FOLCA</name>
<evidence type="ECO:0000256" key="1">
    <source>
        <dbReference type="SAM" id="MobiDB-lite"/>
    </source>
</evidence>
<dbReference type="Proteomes" id="UP000198287">
    <property type="component" value="Unassembled WGS sequence"/>
</dbReference>
<protein>
    <submittedName>
        <fullName evidence="2">Uncharacterized protein</fullName>
    </submittedName>
</protein>
<dbReference type="PANTHER" id="PTHR36696">
    <property type="entry name" value="AGAP012002-PA"/>
    <property type="match status" value="1"/>
</dbReference>
<feature type="compositionally biased region" description="Basic residues" evidence="1">
    <location>
        <begin position="14"/>
        <end position="32"/>
    </location>
</feature>
<dbReference type="AlphaFoldDB" id="A0A226EZD5"/>